<organism evidence="4 5">
    <name type="scientific">Mucilaginibacter corticis</name>
    <dbReference type="NCBI Taxonomy" id="2597670"/>
    <lineage>
        <taxon>Bacteria</taxon>
        <taxon>Pseudomonadati</taxon>
        <taxon>Bacteroidota</taxon>
        <taxon>Sphingobacteriia</taxon>
        <taxon>Sphingobacteriales</taxon>
        <taxon>Sphingobacteriaceae</taxon>
        <taxon>Mucilaginibacter</taxon>
    </lineage>
</organism>
<dbReference type="Proteomes" id="UP000318733">
    <property type="component" value="Unassembled WGS sequence"/>
</dbReference>
<evidence type="ECO:0000313" key="5">
    <source>
        <dbReference type="Proteomes" id="UP000318733"/>
    </source>
</evidence>
<dbReference type="EMBL" id="VLPK01000004">
    <property type="protein sequence ID" value="TSJ38855.1"/>
    <property type="molecule type" value="Genomic_DNA"/>
</dbReference>
<sequence length="101" mass="10895">MANKEFFSINGESLLKKVKELIAEGNVTRITIADKAGKEIASFPLTLGLVGVVLLPMFAAIGALTALVGECTIIVERHDTDEPKTEDITNQDTLRNLNPSL</sequence>
<protein>
    <submittedName>
        <fullName evidence="4">DUF4342 domain-containing protein</fullName>
    </submittedName>
</protein>
<evidence type="ECO:0000313" key="4">
    <source>
        <dbReference type="EMBL" id="TSJ38855.1"/>
    </source>
</evidence>
<keyword evidence="2" id="KW-0812">Transmembrane</keyword>
<keyword evidence="2" id="KW-1133">Transmembrane helix</keyword>
<dbReference type="InterPro" id="IPR025642">
    <property type="entry name" value="DUF4342"/>
</dbReference>
<name>A0A556MGE1_9SPHI</name>
<evidence type="ECO:0000256" key="2">
    <source>
        <dbReference type="SAM" id="Phobius"/>
    </source>
</evidence>
<dbReference type="OrthoDB" id="677607at2"/>
<gene>
    <name evidence="4" type="ORF">FO440_20340</name>
</gene>
<evidence type="ECO:0000259" key="3">
    <source>
        <dbReference type="Pfam" id="PF14242"/>
    </source>
</evidence>
<keyword evidence="2" id="KW-0472">Membrane</keyword>
<feature type="compositionally biased region" description="Polar residues" evidence="1">
    <location>
        <begin position="88"/>
        <end position="101"/>
    </location>
</feature>
<evidence type="ECO:0000256" key="1">
    <source>
        <dbReference type="SAM" id="MobiDB-lite"/>
    </source>
</evidence>
<keyword evidence="5" id="KW-1185">Reference proteome</keyword>
<dbReference type="RefSeq" id="WP_144250136.1">
    <property type="nucleotide sequence ID" value="NZ_VLPK01000004.1"/>
</dbReference>
<feature type="region of interest" description="Disordered" evidence="1">
    <location>
        <begin position="79"/>
        <end position="101"/>
    </location>
</feature>
<proteinExistence type="predicted"/>
<dbReference type="AlphaFoldDB" id="A0A556MGE1"/>
<feature type="domain" description="DUF4342" evidence="3">
    <location>
        <begin position="4"/>
        <end position="77"/>
    </location>
</feature>
<comment type="caution">
    <text evidence="4">The sequence shown here is derived from an EMBL/GenBank/DDBJ whole genome shotgun (WGS) entry which is preliminary data.</text>
</comment>
<dbReference type="Pfam" id="PF14242">
    <property type="entry name" value="DUF4342"/>
    <property type="match status" value="1"/>
</dbReference>
<reference evidence="4 5" key="1">
    <citation type="submission" date="2019-07" db="EMBL/GenBank/DDBJ databases">
        <authorList>
            <person name="Huq M.A."/>
        </authorList>
    </citation>
    <scope>NUCLEOTIDE SEQUENCE [LARGE SCALE GENOMIC DNA]</scope>
    <source>
        <strain evidence="4 5">MAH-19</strain>
    </source>
</reference>
<accession>A0A556MGE1</accession>
<feature type="transmembrane region" description="Helical" evidence="2">
    <location>
        <begin position="45"/>
        <end position="68"/>
    </location>
</feature>